<dbReference type="GO" id="GO:0008234">
    <property type="term" value="F:cysteine-type peptidase activity"/>
    <property type="evidence" value="ECO:0007669"/>
    <property type="project" value="UniProtKB-KW"/>
</dbReference>
<comment type="caution">
    <text evidence="6">The sequence shown here is derived from an EMBL/GenBank/DDBJ whole genome shotgun (WGS) entry which is preliminary data.</text>
</comment>
<dbReference type="PROSITE" id="PS51935">
    <property type="entry name" value="NLPC_P60"/>
    <property type="match status" value="1"/>
</dbReference>
<gene>
    <name evidence="6" type="ORF">BJ971_002595</name>
</gene>
<dbReference type="Gene3D" id="3.90.1720.10">
    <property type="entry name" value="endopeptidase domain like (from Nostoc punctiforme)"/>
    <property type="match status" value="1"/>
</dbReference>
<proteinExistence type="inferred from homology"/>
<sequence>MSYRLETILPRLTHFGLTAALVATIGVSVRPTAATAAPRASEAVAATKPPARATAAAAAKARAAKNARLNAAARARGLRIVAFAKAQKGKPYRMGSIGPRSFDCSGLTRYTYRRADLKIARTANSQYHQARRISGKSLRPGDLVFWVRGGHAYHVGVYAGKGKVWHAPKPGDQVKLAKIFDRGRVKFGRFGR</sequence>
<keyword evidence="4" id="KW-0788">Thiol protease</keyword>
<dbReference type="RefSeq" id="WP_203709077.1">
    <property type="nucleotide sequence ID" value="NZ_BOMK01000002.1"/>
</dbReference>
<evidence type="ECO:0000256" key="3">
    <source>
        <dbReference type="ARBA" id="ARBA00022801"/>
    </source>
</evidence>
<evidence type="ECO:0000256" key="2">
    <source>
        <dbReference type="ARBA" id="ARBA00022670"/>
    </source>
</evidence>
<reference evidence="6 7" key="1">
    <citation type="submission" date="2020-08" db="EMBL/GenBank/DDBJ databases">
        <title>Sequencing the genomes of 1000 actinobacteria strains.</title>
        <authorList>
            <person name="Klenk H.-P."/>
        </authorList>
    </citation>
    <scope>NUCLEOTIDE SEQUENCE [LARGE SCALE GENOMIC DNA]</scope>
    <source>
        <strain evidence="6 7">DSM 43149</strain>
    </source>
</reference>
<dbReference type="InterPro" id="IPR051794">
    <property type="entry name" value="PG_Endopeptidase_C40"/>
</dbReference>
<organism evidence="6 7">
    <name type="scientific">Actinoplanes digitatis</name>
    <dbReference type="NCBI Taxonomy" id="1868"/>
    <lineage>
        <taxon>Bacteria</taxon>
        <taxon>Bacillati</taxon>
        <taxon>Actinomycetota</taxon>
        <taxon>Actinomycetes</taxon>
        <taxon>Micromonosporales</taxon>
        <taxon>Micromonosporaceae</taxon>
        <taxon>Actinoplanes</taxon>
    </lineage>
</organism>
<dbReference type="InterPro" id="IPR000064">
    <property type="entry name" value="NLP_P60_dom"/>
</dbReference>
<dbReference type="EMBL" id="JACHNH010000001">
    <property type="protein sequence ID" value="MBB4762039.1"/>
    <property type="molecule type" value="Genomic_DNA"/>
</dbReference>
<dbReference type="SUPFAM" id="SSF54001">
    <property type="entry name" value="Cysteine proteinases"/>
    <property type="match status" value="1"/>
</dbReference>
<protein>
    <submittedName>
        <fullName evidence="6">Cell wall-associated NlpC family hydrolase</fullName>
    </submittedName>
</protein>
<name>A0A7W7HWG5_9ACTN</name>
<accession>A0A7W7HWG5</accession>
<evidence type="ECO:0000256" key="4">
    <source>
        <dbReference type="ARBA" id="ARBA00022807"/>
    </source>
</evidence>
<evidence type="ECO:0000313" key="7">
    <source>
        <dbReference type="Proteomes" id="UP000578112"/>
    </source>
</evidence>
<dbReference type="Proteomes" id="UP000578112">
    <property type="component" value="Unassembled WGS sequence"/>
</dbReference>
<dbReference type="GO" id="GO:0006508">
    <property type="term" value="P:proteolysis"/>
    <property type="evidence" value="ECO:0007669"/>
    <property type="project" value="UniProtKB-KW"/>
</dbReference>
<comment type="similarity">
    <text evidence="1">Belongs to the peptidase C40 family.</text>
</comment>
<evidence type="ECO:0000313" key="6">
    <source>
        <dbReference type="EMBL" id="MBB4762039.1"/>
    </source>
</evidence>
<keyword evidence="7" id="KW-1185">Reference proteome</keyword>
<feature type="domain" description="NlpC/P60" evidence="5">
    <location>
        <begin position="74"/>
        <end position="192"/>
    </location>
</feature>
<dbReference type="AlphaFoldDB" id="A0A7W7HWG5"/>
<keyword evidence="3 6" id="KW-0378">Hydrolase</keyword>
<dbReference type="PANTHER" id="PTHR47359:SF3">
    <property type="entry name" value="NLP_P60 DOMAIN-CONTAINING PROTEIN-RELATED"/>
    <property type="match status" value="1"/>
</dbReference>
<dbReference type="Pfam" id="PF00877">
    <property type="entry name" value="NLPC_P60"/>
    <property type="match status" value="1"/>
</dbReference>
<dbReference type="PANTHER" id="PTHR47359">
    <property type="entry name" value="PEPTIDOGLYCAN DL-ENDOPEPTIDASE CWLO"/>
    <property type="match status" value="1"/>
</dbReference>
<evidence type="ECO:0000256" key="1">
    <source>
        <dbReference type="ARBA" id="ARBA00007074"/>
    </source>
</evidence>
<dbReference type="InterPro" id="IPR038765">
    <property type="entry name" value="Papain-like_cys_pep_sf"/>
</dbReference>
<keyword evidence="2" id="KW-0645">Protease</keyword>
<evidence type="ECO:0000259" key="5">
    <source>
        <dbReference type="PROSITE" id="PS51935"/>
    </source>
</evidence>